<evidence type="ECO:0000259" key="1">
    <source>
        <dbReference type="PROSITE" id="PS51819"/>
    </source>
</evidence>
<dbReference type="EMBL" id="JALJOU010000013">
    <property type="protein sequence ID" value="KAK9840660.1"/>
    <property type="molecule type" value="Genomic_DNA"/>
</dbReference>
<dbReference type="PROSITE" id="PS51819">
    <property type="entry name" value="VOC"/>
    <property type="match status" value="1"/>
</dbReference>
<proteinExistence type="predicted"/>
<organism evidence="2 3">
    <name type="scientific">Elliptochloris bilobata</name>
    <dbReference type="NCBI Taxonomy" id="381761"/>
    <lineage>
        <taxon>Eukaryota</taxon>
        <taxon>Viridiplantae</taxon>
        <taxon>Chlorophyta</taxon>
        <taxon>core chlorophytes</taxon>
        <taxon>Trebouxiophyceae</taxon>
        <taxon>Trebouxiophyceae incertae sedis</taxon>
        <taxon>Elliptochloris clade</taxon>
        <taxon>Elliptochloris</taxon>
    </lineage>
</organism>
<dbReference type="AlphaFoldDB" id="A0AAW1S2P3"/>
<keyword evidence="3" id="KW-1185">Reference proteome</keyword>
<dbReference type="InterPro" id="IPR004360">
    <property type="entry name" value="Glyas_Fos-R_dOase_dom"/>
</dbReference>
<dbReference type="Gene3D" id="3.10.180.10">
    <property type="entry name" value="2,3-Dihydroxybiphenyl 1,2-Dioxygenase, domain 1"/>
    <property type="match status" value="1"/>
</dbReference>
<dbReference type="InterPro" id="IPR029068">
    <property type="entry name" value="Glyas_Bleomycin-R_OHBP_Dase"/>
</dbReference>
<dbReference type="Pfam" id="PF00903">
    <property type="entry name" value="Glyoxalase"/>
    <property type="match status" value="1"/>
</dbReference>
<evidence type="ECO:0000313" key="2">
    <source>
        <dbReference type="EMBL" id="KAK9840660.1"/>
    </source>
</evidence>
<dbReference type="PANTHER" id="PTHR47802:SF1">
    <property type="entry name" value="GLYOXALASE FAMILY PROTEIN, EXPRESSED"/>
    <property type="match status" value="1"/>
</dbReference>
<comment type="caution">
    <text evidence="2">The sequence shown here is derived from an EMBL/GenBank/DDBJ whole genome shotgun (WGS) entry which is preliminary data.</text>
</comment>
<dbReference type="SUPFAM" id="SSF54593">
    <property type="entry name" value="Glyoxalase/Bleomycin resistance protein/Dihydroxybiphenyl dioxygenase"/>
    <property type="match status" value="1"/>
</dbReference>
<evidence type="ECO:0000313" key="3">
    <source>
        <dbReference type="Proteomes" id="UP001445335"/>
    </source>
</evidence>
<dbReference type="InterPro" id="IPR037523">
    <property type="entry name" value="VOC_core"/>
</dbReference>
<name>A0AAW1S2P3_9CHLO</name>
<reference evidence="2 3" key="1">
    <citation type="journal article" date="2024" name="Nat. Commun.">
        <title>Phylogenomics reveals the evolutionary origins of lichenization in chlorophyte algae.</title>
        <authorList>
            <person name="Puginier C."/>
            <person name="Libourel C."/>
            <person name="Otte J."/>
            <person name="Skaloud P."/>
            <person name="Haon M."/>
            <person name="Grisel S."/>
            <person name="Petersen M."/>
            <person name="Berrin J.G."/>
            <person name="Delaux P.M."/>
            <person name="Dal Grande F."/>
            <person name="Keller J."/>
        </authorList>
    </citation>
    <scope>NUCLEOTIDE SEQUENCE [LARGE SCALE GENOMIC DNA]</scope>
    <source>
        <strain evidence="2 3">SAG 245.80</strain>
    </source>
</reference>
<dbReference type="PANTHER" id="PTHR47802">
    <property type="entry name" value="GLYOXALASE FAMILY PROTEIN, EXPRESSED"/>
    <property type="match status" value="1"/>
</dbReference>
<feature type="domain" description="VOC" evidence="1">
    <location>
        <begin position="61"/>
        <end position="192"/>
    </location>
</feature>
<sequence>MAQQAPAKADQGYHVEESETYLGEKFWKALPPKEMRPAALWMDDVAAREADADAPPVPLVALNHCALGVSDLDNMANFYVRVLGFQRQPRPPFPFGGEWLTGGGLTLHLIDDDPTIPHALGDWRDRYNADEPEPWYIRRGAHKAFEVASLADMEARLKRFGVEYHKFIVPGTNAAQIFLWDPEGNGVELGEGYNEIAASLKGMQPT</sequence>
<protein>
    <recommendedName>
        <fullName evidence="1">VOC domain-containing protein</fullName>
    </recommendedName>
</protein>
<gene>
    <name evidence="2" type="ORF">WJX81_007833</name>
</gene>
<dbReference type="Proteomes" id="UP001445335">
    <property type="component" value="Unassembled WGS sequence"/>
</dbReference>
<accession>A0AAW1S2P3</accession>